<evidence type="ECO:0000313" key="1">
    <source>
        <dbReference type="EMBL" id="EUJ26929.1"/>
    </source>
</evidence>
<name>A0ABN0RC71_9LIST</name>
<keyword evidence="2" id="KW-1185">Reference proteome</keyword>
<accession>A0ABN0RC71</accession>
<gene>
    <name evidence="1" type="ORF">MFLO_13695</name>
</gene>
<dbReference type="EMBL" id="AODF01000034">
    <property type="protein sequence ID" value="EUJ26929.1"/>
    <property type="molecule type" value="Genomic_DNA"/>
</dbReference>
<evidence type="ECO:0000313" key="2">
    <source>
        <dbReference type="Proteomes" id="UP000019249"/>
    </source>
</evidence>
<comment type="caution">
    <text evidence="1">The sequence shown here is derived from an EMBL/GenBank/DDBJ whole genome shotgun (WGS) entry which is preliminary data.</text>
</comment>
<dbReference type="Proteomes" id="UP000019249">
    <property type="component" value="Unassembled WGS sequence"/>
</dbReference>
<reference evidence="1 2" key="1">
    <citation type="journal article" date="2014" name="Int. J. Syst. Evol. Microbiol.">
        <title>Listeria floridensis sp. nov., Listeria aquatica sp. nov., Listeria cornellensis sp. nov., Listeria riparia sp. nov. and Listeria grandensis sp. nov., from agricultural and natural environments.</title>
        <authorList>
            <person name="den Bakker H.C."/>
            <person name="Warchocki S."/>
            <person name="Wright E.M."/>
            <person name="Allred A.F."/>
            <person name="Ahlstrom C."/>
            <person name="Manuel C.S."/>
            <person name="Stasiewicz M.J."/>
            <person name="Burrell A."/>
            <person name="Roof S."/>
            <person name="Strawn L."/>
            <person name="Fortes E.D."/>
            <person name="Nightingale K.K."/>
            <person name="Kephart D."/>
            <person name="Wiedmann M."/>
        </authorList>
    </citation>
    <scope>NUCLEOTIDE SEQUENCE [LARGE SCALE GENOMIC DNA]</scope>
    <source>
        <strain evidence="1 2">FSL S10-1187</strain>
    </source>
</reference>
<proteinExistence type="predicted"/>
<dbReference type="RefSeq" id="WP_036098240.1">
    <property type="nucleotide sequence ID" value="NZ_AODF01000034.1"/>
</dbReference>
<organism evidence="1 2">
    <name type="scientific">Listeria floridensis FSL S10-1187</name>
    <dbReference type="NCBI Taxonomy" id="1265817"/>
    <lineage>
        <taxon>Bacteria</taxon>
        <taxon>Bacillati</taxon>
        <taxon>Bacillota</taxon>
        <taxon>Bacilli</taxon>
        <taxon>Bacillales</taxon>
        <taxon>Listeriaceae</taxon>
        <taxon>Listeria</taxon>
    </lineage>
</organism>
<protein>
    <submittedName>
        <fullName evidence="1">Uncharacterized protein</fullName>
    </submittedName>
</protein>
<sequence>MIPLSTTSLVLIPSGNRLEISENYHEAFEEGYHITTDDIQDHLSVKPRWITYTFTDKVKYIKINTTARQALLAYPDRKWEHLYSKKKLFNKKAYLFFVIENTRLQKKGRLQAVNQIPKKLLSHSDICREYNIPPRNLYRLMDRFDFDKYIVFNMPRYDSQQVAAIFQEWNELQHKIRMGE</sequence>